<sequence length="69" mass="7989">MLGHNVDFVVASKTTNNFFHANWCDVLEFDHIITTWKSIFSSQFTNSRVEFNRRQANEVARTLGEEAPL</sequence>
<reference evidence="1 3" key="1">
    <citation type="journal article" date="2011" name="Nature">
        <title>The Medicago genome provides insight into the evolution of rhizobial symbioses.</title>
        <authorList>
            <person name="Young N.D."/>
            <person name="Debelle F."/>
            <person name="Oldroyd G.E."/>
            <person name="Geurts R."/>
            <person name="Cannon S.B."/>
            <person name="Udvardi M.K."/>
            <person name="Benedito V.A."/>
            <person name="Mayer K.F."/>
            <person name="Gouzy J."/>
            <person name="Schoof H."/>
            <person name="Van de Peer Y."/>
            <person name="Proost S."/>
            <person name="Cook D.R."/>
            <person name="Meyers B.C."/>
            <person name="Spannagl M."/>
            <person name="Cheung F."/>
            <person name="De Mita S."/>
            <person name="Krishnakumar V."/>
            <person name="Gundlach H."/>
            <person name="Zhou S."/>
            <person name="Mudge J."/>
            <person name="Bharti A.K."/>
            <person name="Murray J.D."/>
            <person name="Naoumkina M.A."/>
            <person name="Rosen B."/>
            <person name="Silverstein K.A."/>
            <person name="Tang H."/>
            <person name="Rombauts S."/>
            <person name="Zhao P.X."/>
            <person name="Zhou P."/>
            <person name="Barbe V."/>
            <person name="Bardou P."/>
            <person name="Bechner M."/>
            <person name="Bellec A."/>
            <person name="Berger A."/>
            <person name="Berges H."/>
            <person name="Bidwell S."/>
            <person name="Bisseling T."/>
            <person name="Choisne N."/>
            <person name="Couloux A."/>
            <person name="Denny R."/>
            <person name="Deshpande S."/>
            <person name="Dai X."/>
            <person name="Doyle J.J."/>
            <person name="Dudez A.M."/>
            <person name="Farmer A.D."/>
            <person name="Fouteau S."/>
            <person name="Franken C."/>
            <person name="Gibelin C."/>
            <person name="Gish J."/>
            <person name="Goldstein S."/>
            <person name="Gonzalez A.J."/>
            <person name="Green P.J."/>
            <person name="Hallab A."/>
            <person name="Hartog M."/>
            <person name="Hua A."/>
            <person name="Humphray S.J."/>
            <person name="Jeong D.H."/>
            <person name="Jing Y."/>
            <person name="Jocker A."/>
            <person name="Kenton S.M."/>
            <person name="Kim D.J."/>
            <person name="Klee K."/>
            <person name="Lai H."/>
            <person name="Lang C."/>
            <person name="Lin S."/>
            <person name="Macmil S.L."/>
            <person name="Magdelenat G."/>
            <person name="Matthews L."/>
            <person name="McCorrison J."/>
            <person name="Monaghan E.L."/>
            <person name="Mun J.H."/>
            <person name="Najar F.Z."/>
            <person name="Nicholson C."/>
            <person name="Noirot C."/>
            <person name="O'Bleness M."/>
            <person name="Paule C.R."/>
            <person name="Poulain J."/>
            <person name="Prion F."/>
            <person name="Qin B."/>
            <person name="Qu C."/>
            <person name="Retzel E.F."/>
            <person name="Riddle C."/>
            <person name="Sallet E."/>
            <person name="Samain S."/>
            <person name="Samson N."/>
            <person name="Sanders I."/>
            <person name="Saurat O."/>
            <person name="Scarpelli C."/>
            <person name="Schiex T."/>
            <person name="Segurens B."/>
            <person name="Severin A.J."/>
            <person name="Sherrier D.J."/>
            <person name="Shi R."/>
            <person name="Sims S."/>
            <person name="Singer S.R."/>
            <person name="Sinharoy S."/>
            <person name="Sterck L."/>
            <person name="Viollet A."/>
            <person name="Wang B.B."/>
            <person name="Wang K."/>
            <person name="Wang M."/>
            <person name="Wang X."/>
            <person name="Warfsmann J."/>
            <person name="Weissenbach J."/>
            <person name="White D.D."/>
            <person name="White J.D."/>
            <person name="Wiley G.B."/>
            <person name="Wincker P."/>
            <person name="Xing Y."/>
            <person name="Yang L."/>
            <person name="Yao Z."/>
            <person name="Ying F."/>
            <person name="Zhai J."/>
            <person name="Zhou L."/>
            <person name="Zuber A."/>
            <person name="Denarie J."/>
            <person name="Dixon R.A."/>
            <person name="May G.D."/>
            <person name="Schwartz D.C."/>
            <person name="Rogers J."/>
            <person name="Quetier F."/>
            <person name="Town C.D."/>
            <person name="Roe B.A."/>
        </authorList>
    </citation>
    <scope>NUCLEOTIDE SEQUENCE [LARGE SCALE GENOMIC DNA]</scope>
    <source>
        <strain evidence="1">A17</strain>
        <strain evidence="2 3">cv. Jemalong A17</strain>
    </source>
</reference>
<organism evidence="1 3">
    <name type="scientific">Medicago truncatula</name>
    <name type="common">Barrel medic</name>
    <name type="synonym">Medicago tribuloides</name>
    <dbReference type="NCBI Taxonomy" id="3880"/>
    <lineage>
        <taxon>Eukaryota</taxon>
        <taxon>Viridiplantae</taxon>
        <taxon>Streptophyta</taxon>
        <taxon>Embryophyta</taxon>
        <taxon>Tracheophyta</taxon>
        <taxon>Spermatophyta</taxon>
        <taxon>Magnoliopsida</taxon>
        <taxon>eudicotyledons</taxon>
        <taxon>Gunneridae</taxon>
        <taxon>Pentapetalae</taxon>
        <taxon>rosids</taxon>
        <taxon>fabids</taxon>
        <taxon>Fabales</taxon>
        <taxon>Fabaceae</taxon>
        <taxon>Papilionoideae</taxon>
        <taxon>50 kb inversion clade</taxon>
        <taxon>NPAAA clade</taxon>
        <taxon>Hologalegina</taxon>
        <taxon>IRL clade</taxon>
        <taxon>Trifolieae</taxon>
        <taxon>Medicago</taxon>
    </lineage>
</organism>
<gene>
    <name evidence="1" type="ordered locus">MTR_4g128080</name>
</gene>
<evidence type="ECO:0000313" key="2">
    <source>
        <dbReference type="EnsemblPlants" id="AES92312"/>
    </source>
</evidence>
<name>G7JVF3_MEDTR</name>
<dbReference type="EMBL" id="CM001220">
    <property type="protein sequence ID" value="AES92312.2"/>
    <property type="molecule type" value="Genomic_DNA"/>
</dbReference>
<evidence type="ECO:0000313" key="3">
    <source>
        <dbReference type="Proteomes" id="UP000002051"/>
    </source>
</evidence>
<dbReference type="EnsemblPlants" id="AES92312">
    <property type="protein sequence ID" value="AES92312"/>
    <property type="gene ID" value="MTR_4g128080"/>
</dbReference>
<reference evidence="1 3" key="2">
    <citation type="journal article" date="2014" name="BMC Genomics">
        <title>An improved genome release (version Mt4.0) for the model legume Medicago truncatula.</title>
        <authorList>
            <person name="Tang H."/>
            <person name="Krishnakumar V."/>
            <person name="Bidwell S."/>
            <person name="Rosen B."/>
            <person name="Chan A."/>
            <person name="Zhou S."/>
            <person name="Gentzbittel L."/>
            <person name="Childs K.L."/>
            <person name="Yandell M."/>
            <person name="Gundlach H."/>
            <person name="Mayer K.F."/>
            <person name="Schwartz D.C."/>
            <person name="Town C.D."/>
        </authorList>
    </citation>
    <scope>GENOME REANNOTATION</scope>
    <source>
        <strain evidence="2 3">cv. Jemalong A17</strain>
    </source>
</reference>
<protein>
    <recommendedName>
        <fullName evidence="4">RNase H type-1 domain-containing protein</fullName>
    </recommendedName>
</protein>
<dbReference type="HOGENOM" id="CLU_2779680_0_0_1"/>
<evidence type="ECO:0000313" key="1">
    <source>
        <dbReference type="EMBL" id="AES92312.2"/>
    </source>
</evidence>
<reference evidence="2" key="3">
    <citation type="submission" date="2015-04" db="UniProtKB">
        <authorList>
            <consortium name="EnsemblPlants"/>
        </authorList>
    </citation>
    <scope>IDENTIFICATION</scope>
    <source>
        <strain evidence="2">cv. Jemalong A17</strain>
    </source>
</reference>
<keyword evidence="3" id="KW-1185">Reference proteome</keyword>
<accession>A0A0C3X7U0</accession>
<proteinExistence type="predicted"/>
<evidence type="ECO:0008006" key="4">
    <source>
        <dbReference type="Google" id="ProtNLM"/>
    </source>
</evidence>
<dbReference type="AlphaFoldDB" id="G7JVF3"/>
<dbReference type="PaxDb" id="3880-AES92312"/>
<accession>G7JVF3</accession>
<dbReference type="Proteomes" id="UP000002051">
    <property type="component" value="Chromosome 4"/>
</dbReference>